<organism evidence="2 3">
    <name type="scientific">Stygiobacter electus</name>
    <dbReference type="NCBI Taxonomy" id="3032292"/>
    <lineage>
        <taxon>Bacteria</taxon>
        <taxon>Pseudomonadati</taxon>
        <taxon>Ignavibacteriota</taxon>
        <taxon>Ignavibacteria</taxon>
        <taxon>Ignavibacteriales</taxon>
        <taxon>Melioribacteraceae</taxon>
        <taxon>Stygiobacter</taxon>
    </lineage>
</organism>
<gene>
    <name evidence="2" type="ORF">P0M35_13745</name>
</gene>
<sequence>MKMDKDSIEIIISILAIFVAAYLAYFFSNKSFVEQERQKQVFIINYSLKNFIMISEQVGSIIRSTAQKNNISTKNPPQRKPLKL</sequence>
<keyword evidence="3" id="KW-1185">Reference proteome</keyword>
<keyword evidence="1" id="KW-0472">Membrane</keyword>
<feature type="transmembrane region" description="Helical" evidence="1">
    <location>
        <begin position="7"/>
        <end position="27"/>
    </location>
</feature>
<keyword evidence="1" id="KW-1133">Transmembrane helix</keyword>
<protein>
    <submittedName>
        <fullName evidence="2">Uncharacterized protein</fullName>
    </submittedName>
</protein>
<dbReference type="AlphaFoldDB" id="A0AAE3P036"/>
<proteinExistence type="predicted"/>
<reference evidence="2" key="1">
    <citation type="submission" date="2023-03" db="EMBL/GenBank/DDBJ databases">
        <title>Stygiobacter electus gen. nov., sp. nov., facultatively anaerobic thermotolerant bacterium of the class Ignavibacteria from a well of Yessentuki mineral water deposit.</title>
        <authorList>
            <person name="Podosokorskaya O.A."/>
            <person name="Elcheninov A.G."/>
            <person name="Petrova N.F."/>
            <person name="Zavarzina D.G."/>
            <person name="Kublanov I.V."/>
            <person name="Merkel A.Y."/>
        </authorList>
    </citation>
    <scope>NUCLEOTIDE SEQUENCE</scope>
    <source>
        <strain evidence="2">09-Me</strain>
    </source>
</reference>
<dbReference type="Proteomes" id="UP001221302">
    <property type="component" value="Unassembled WGS sequence"/>
</dbReference>
<dbReference type="RefSeq" id="WP_321536994.1">
    <property type="nucleotide sequence ID" value="NZ_JARGDL010000032.1"/>
</dbReference>
<evidence type="ECO:0000313" key="3">
    <source>
        <dbReference type="Proteomes" id="UP001221302"/>
    </source>
</evidence>
<name>A0AAE3P036_9BACT</name>
<evidence type="ECO:0000256" key="1">
    <source>
        <dbReference type="SAM" id="Phobius"/>
    </source>
</evidence>
<accession>A0AAE3P036</accession>
<dbReference type="EMBL" id="JARGDL010000032">
    <property type="protein sequence ID" value="MDF1613221.1"/>
    <property type="molecule type" value="Genomic_DNA"/>
</dbReference>
<comment type="caution">
    <text evidence="2">The sequence shown here is derived from an EMBL/GenBank/DDBJ whole genome shotgun (WGS) entry which is preliminary data.</text>
</comment>
<evidence type="ECO:0000313" key="2">
    <source>
        <dbReference type="EMBL" id="MDF1613221.1"/>
    </source>
</evidence>
<keyword evidence="1" id="KW-0812">Transmembrane</keyword>